<feature type="domain" description="Glycosyl transferase family 1" evidence="9">
    <location>
        <begin position="489"/>
        <end position="649"/>
    </location>
</feature>
<evidence type="ECO:0000256" key="8">
    <source>
        <dbReference type="SAM" id="MobiDB-lite"/>
    </source>
</evidence>
<dbReference type="InterPro" id="IPR001296">
    <property type="entry name" value="Glyco_trans_1"/>
</dbReference>
<dbReference type="UniPathway" id="UPA00152"/>
<evidence type="ECO:0000256" key="3">
    <source>
        <dbReference type="ARBA" id="ARBA00010281"/>
    </source>
</evidence>
<dbReference type="Pfam" id="PF08323">
    <property type="entry name" value="Glyco_transf_5"/>
    <property type="match status" value="1"/>
</dbReference>
<evidence type="ECO:0000256" key="2">
    <source>
        <dbReference type="ARBA" id="ARBA00004727"/>
    </source>
</evidence>
<evidence type="ECO:0000256" key="4">
    <source>
        <dbReference type="ARBA" id="ARBA00022676"/>
    </source>
</evidence>
<dbReference type="GO" id="GO:0004373">
    <property type="term" value="F:alpha-1,4-glucan glucosyltransferase (UDP-glucose donor) activity"/>
    <property type="evidence" value="ECO:0007669"/>
    <property type="project" value="InterPro"/>
</dbReference>
<dbReference type="OrthoDB" id="2018403at2759"/>
<dbReference type="PANTHER" id="PTHR46083:SF1">
    <property type="entry name" value="GLYCOGEN SYNTHASE 2-RELATED"/>
    <property type="match status" value="1"/>
</dbReference>
<dbReference type="GO" id="GO:0009011">
    <property type="term" value="F:alpha-1,4-glucan glucosyltransferase (ADP-glucose donor) activity"/>
    <property type="evidence" value="ECO:0007669"/>
    <property type="project" value="UniProtKB-EC"/>
</dbReference>
<keyword evidence="7" id="KW-0035">Amyloplast</keyword>
<gene>
    <name evidence="11" type="ORF">C2E20_8940</name>
</gene>
<dbReference type="EC" id="2.4.1.-" evidence="7"/>
<dbReference type="GO" id="GO:0009507">
    <property type="term" value="C:chloroplast"/>
    <property type="evidence" value="ECO:0007669"/>
    <property type="project" value="UniProtKB-SubCell"/>
</dbReference>
<dbReference type="HAMAP" id="MF_00484">
    <property type="entry name" value="Glycogen_synth"/>
    <property type="match status" value="1"/>
</dbReference>
<dbReference type="STRING" id="554055.A0A2P6UZW8"/>
<evidence type="ECO:0000259" key="10">
    <source>
        <dbReference type="Pfam" id="PF08323"/>
    </source>
</evidence>
<dbReference type="PANTHER" id="PTHR46083">
    <property type="match status" value="1"/>
</dbReference>
<comment type="catalytic activity">
    <reaction evidence="1">
        <text>[(1-&gt;4)-alpha-D-glucosyl](n) + ADP-alpha-D-glucose = [(1-&gt;4)-alpha-D-glucosyl](n+1) + ADP + H(+)</text>
        <dbReference type="Rhea" id="RHEA:18189"/>
        <dbReference type="Rhea" id="RHEA-COMP:9584"/>
        <dbReference type="Rhea" id="RHEA-COMP:9587"/>
        <dbReference type="ChEBI" id="CHEBI:15378"/>
        <dbReference type="ChEBI" id="CHEBI:15444"/>
        <dbReference type="ChEBI" id="CHEBI:57498"/>
        <dbReference type="ChEBI" id="CHEBI:456216"/>
        <dbReference type="EC" id="2.4.1.21"/>
    </reaction>
</comment>
<dbReference type="InterPro" id="IPR013534">
    <property type="entry name" value="Starch_synth_cat_dom"/>
</dbReference>
<evidence type="ECO:0000256" key="5">
    <source>
        <dbReference type="ARBA" id="ARBA00022679"/>
    </source>
</evidence>
<keyword evidence="6 7" id="KW-0750">Starch biosynthesis</keyword>
<evidence type="ECO:0000256" key="1">
    <source>
        <dbReference type="ARBA" id="ARBA00001478"/>
    </source>
</evidence>
<dbReference type="GO" id="GO:0019252">
    <property type="term" value="P:starch biosynthetic process"/>
    <property type="evidence" value="ECO:0007669"/>
    <property type="project" value="UniProtKB-UniRule"/>
</dbReference>
<protein>
    <recommendedName>
        <fullName evidence="7">Starch synthase, chloroplastic/amyloplastic</fullName>
        <ecNumber evidence="7">2.4.1.-</ecNumber>
    </recommendedName>
</protein>
<keyword evidence="4 7" id="KW-0328">Glycosyltransferase</keyword>
<accession>A0A2P6UZW8</accession>
<evidence type="ECO:0000313" key="11">
    <source>
        <dbReference type="EMBL" id="PSC67379.1"/>
    </source>
</evidence>
<keyword evidence="12" id="KW-1185">Reference proteome</keyword>
<dbReference type="GO" id="GO:0009501">
    <property type="term" value="C:amyloplast"/>
    <property type="evidence" value="ECO:0007669"/>
    <property type="project" value="UniProtKB-SubCell"/>
</dbReference>
<dbReference type="Pfam" id="PF00534">
    <property type="entry name" value="Glycos_transf_1"/>
    <property type="match status" value="1"/>
</dbReference>
<keyword evidence="5" id="KW-0808">Transferase</keyword>
<dbReference type="EMBL" id="LHPF02000062">
    <property type="protein sequence ID" value="PSC67379.1"/>
    <property type="molecule type" value="Genomic_DNA"/>
</dbReference>
<dbReference type="CDD" id="cd03791">
    <property type="entry name" value="GT5_Glycogen_synthase_DULL1-like"/>
    <property type="match status" value="1"/>
</dbReference>
<organism evidence="11 12">
    <name type="scientific">Micractinium conductrix</name>
    <dbReference type="NCBI Taxonomy" id="554055"/>
    <lineage>
        <taxon>Eukaryota</taxon>
        <taxon>Viridiplantae</taxon>
        <taxon>Chlorophyta</taxon>
        <taxon>core chlorophytes</taxon>
        <taxon>Trebouxiophyceae</taxon>
        <taxon>Chlorellales</taxon>
        <taxon>Chlorellaceae</taxon>
        <taxon>Chlorella clade</taxon>
        <taxon>Micractinium</taxon>
    </lineage>
</organism>
<dbReference type="Proteomes" id="UP000239649">
    <property type="component" value="Unassembled WGS sequence"/>
</dbReference>
<comment type="similarity">
    <text evidence="3 7">Belongs to the glycosyltransferase 1 family. Bacterial/plant glycogen synthase subfamily.</text>
</comment>
<feature type="domain" description="Starch synthase catalytic" evidence="10">
    <location>
        <begin position="177"/>
        <end position="421"/>
    </location>
</feature>
<sequence length="682" mass="72602">MPAGHMALQAAPSAAAGRALYRGFQRRSAHVVLAAPAPGGGGGGGAPRSAAAAAASGQAPTVASAAPAAKRITAAELMEEVERLRVENETLRQQLAGLKGGEAEAGAAAPTTPAAPTEEAADVAGSEGLAERLEAGIQWPKPEEGSFWERPPRVAPLPLAPPAAGPGGGVLDPRSFHIMHITAEMAPVAKVGGLGDVVTGLARSCLGRGHNVEIMLPFYECLPESAVEDLKHERDFECPKGKTWDGVFQSGTLRTQVFTGKIEGCPVILIRPDWNDSNLFRGGRIYGGSYNEAEAYLYFSRACLEYVRQSGRQPDVLHVHEWQAAAVAMLFWDAPAQFSQDMPRTRVMMTIHNFDSSGECKQDEFAATGVSGELYATVDKALDERTIGHNPERLCLLKGGIVYSNAVTTVSPGYANETLNGGAAGWLKSSLAAPAVAAKYKGVLNGIDTSFWDPATDPLIPACFDAQRQEGKALCKRFLQEGLGLTVDPSKPLVAVVSRLVPQKGIHLIEHAVHRTIQQGGQVVVLGTGHADGGLRGLAGGQYRDNPDVQMRFLYSEPLAHQIYAAADMLLVPSMFEPCGLTQMIALRYGTVPVVRSTGGLADTVKDVDNYQGTDPKPNGFVFDGIDAGSLDSALDRAFRYYKETPERWAALRGSIMSDAPRWSWDTAAGSYVDLYQQASQA</sequence>
<proteinExistence type="inferred from homology"/>
<keyword evidence="7" id="KW-0934">Plastid</keyword>
<comment type="subcellular location">
    <subcellularLocation>
        <location evidence="7">Plastid</location>
        <location evidence="7">Chloroplast</location>
    </subcellularLocation>
    <subcellularLocation>
        <location evidence="7">Plastid</location>
        <location evidence="7">Amyloplast</location>
    </subcellularLocation>
</comment>
<comment type="pathway">
    <text evidence="2 7">Glycan biosynthesis; starch biosynthesis.</text>
</comment>
<evidence type="ECO:0000256" key="7">
    <source>
        <dbReference type="RuleBase" id="RU361232"/>
    </source>
</evidence>
<feature type="compositionally biased region" description="Low complexity" evidence="8">
    <location>
        <begin position="104"/>
        <end position="118"/>
    </location>
</feature>
<name>A0A2P6UZW8_9CHLO</name>
<dbReference type="AlphaFoldDB" id="A0A2P6UZW8"/>
<evidence type="ECO:0000313" key="12">
    <source>
        <dbReference type="Proteomes" id="UP000239649"/>
    </source>
</evidence>
<reference evidence="11 12" key="1">
    <citation type="journal article" date="2018" name="Plant J.">
        <title>Genome sequences of Chlorella sorokiniana UTEX 1602 and Micractinium conductrix SAG 241.80: implications to maltose excretion by a green alga.</title>
        <authorList>
            <person name="Arriola M.B."/>
            <person name="Velmurugan N."/>
            <person name="Zhang Y."/>
            <person name="Plunkett M.H."/>
            <person name="Hondzo H."/>
            <person name="Barney B.M."/>
        </authorList>
    </citation>
    <scope>NUCLEOTIDE SEQUENCE [LARGE SCALE GENOMIC DNA]</scope>
    <source>
        <strain evidence="11 12">SAG 241.80</strain>
    </source>
</reference>
<dbReference type="SUPFAM" id="SSF53756">
    <property type="entry name" value="UDP-Glycosyltransferase/glycogen phosphorylase"/>
    <property type="match status" value="1"/>
</dbReference>
<keyword evidence="7" id="KW-0150">Chloroplast</keyword>
<dbReference type="InterPro" id="IPR011835">
    <property type="entry name" value="GS/SS"/>
</dbReference>
<comment type="caution">
    <text evidence="11">The sequence shown here is derived from an EMBL/GenBank/DDBJ whole genome shotgun (WGS) entry which is preliminary data.</text>
</comment>
<dbReference type="Gene3D" id="3.40.50.2000">
    <property type="entry name" value="Glycogen Phosphorylase B"/>
    <property type="match status" value="2"/>
</dbReference>
<evidence type="ECO:0000259" key="9">
    <source>
        <dbReference type="Pfam" id="PF00534"/>
    </source>
</evidence>
<feature type="region of interest" description="Disordered" evidence="8">
    <location>
        <begin position="99"/>
        <end position="125"/>
    </location>
</feature>
<evidence type="ECO:0000256" key="6">
    <source>
        <dbReference type="ARBA" id="ARBA00022922"/>
    </source>
</evidence>
<dbReference type="NCBIfam" id="TIGR02095">
    <property type="entry name" value="glgA"/>
    <property type="match status" value="1"/>
</dbReference>